<dbReference type="Proteomes" id="UP000243579">
    <property type="component" value="Unassembled WGS sequence"/>
</dbReference>
<keyword evidence="1" id="KW-0472">Membrane</keyword>
<feature type="transmembrane region" description="Helical" evidence="1">
    <location>
        <begin position="122"/>
        <end position="141"/>
    </location>
</feature>
<evidence type="ECO:0000256" key="1">
    <source>
        <dbReference type="SAM" id="Phobius"/>
    </source>
</evidence>
<sequence length="177" mass="18993">MPSYMTTALRVTEVAVVIIAIVLLSHVFIPLKGPVKKSSVMSGSYTVGFMLITATAALVYSGGYLVLVAILRRYACIPSHKAQIKISVAFAVLFLGGTIMLADGSHYRYCHRSANVSCSAMEWSMTTLFVLSMIFGVDALLNLETTDNLPPENGPLTPNHKATAFVAATPAEHSNQV</sequence>
<dbReference type="OrthoDB" id="78017at2759"/>
<name>A0A1V9YN66_ACHHY</name>
<reference evidence="2 3" key="1">
    <citation type="journal article" date="2014" name="Genome Biol. Evol.">
        <title>The secreted proteins of Achlya hypogyna and Thraustotheca clavata identify the ancestral oomycete secretome and reveal gene acquisitions by horizontal gene transfer.</title>
        <authorList>
            <person name="Misner I."/>
            <person name="Blouin N."/>
            <person name="Leonard G."/>
            <person name="Richards T.A."/>
            <person name="Lane C.E."/>
        </authorList>
    </citation>
    <scope>NUCLEOTIDE SEQUENCE [LARGE SCALE GENOMIC DNA]</scope>
    <source>
        <strain evidence="2 3">ATCC 48635</strain>
    </source>
</reference>
<evidence type="ECO:0000313" key="2">
    <source>
        <dbReference type="EMBL" id="OQR87124.1"/>
    </source>
</evidence>
<comment type="caution">
    <text evidence="2">The sequence shown here is derived from an EMBL/GenBank/DDBJ whole genome shotgun (WGS) entry which is preliminary data.</text>
</comment>
<accession>A0A1V9YN66</accession>
<organism evidence="2 3">
    <name type="scientific">Achlya hypogyna</name>
    <name type="common">Oomycete</name>
    <name type="synonym">Protoachlya hypogyna</name>
    <dbReference type="NCBI Taxonomy" id="1202772"/>
    <lineage>
        <taxon>Eukaryota</taxon>
        <taxon>Sar</taxon>
        <taxon>Stramenopiles</taxon>
        <taxon>Oomycota</taxon>
        <taxon>Saprolegniomycetes</taxon>
        <taxon>Saprolegniales</taxon>
        <taxon>Achlyaceae</taxon>
        <taxon>Achlya</taxon>
    </lineage>
</organism>
<keyword evidence="1" id="KW-0812">Transmembrane</keyword>
<dbReference type="EMBL" id="JNBR01001467">
    <property type="protein sequence ID" value="OQR87124.1"/>
    <property type="molecule type" value="Genomic_DNA"/>
</dbReference>
<feature type="transmembrane region" description="Helical" evidence="1">
    <location>
        <begin position="7"/>
        <end position="29"/>
    </location>
</feature>
<dbReference type="AlphaFoldDB" id="A0A1V9YN66"/>
<evidence type="ECO:0000313" key="3">
    <source>
        <dbReference type="Proteomes" id="UP000243579"/>
    </source>
</evidence>
<feature type="transmembrane region" description="Helical" evidence="1">
    <location>
        <begin position="49"/>
        <end position="71"/>
    </location>
</feature>
<proteinExistence type="predicted"/>
<feature type="transmembrane region" description="Helical" evidence="1">
    <location>
        <begin position="83"/>
        <end position="102"/>
    </location>
</feature>
<protein>
    <submittedName>
        <fullName evidence="2">Uncharacterized protein</fullName>
    </submittedName>
</protein>
<gene>
    <name evidence="2" type="ORF">ACHHYP_09518</name>
</gene>
<keyword evidence="1" id="KW-1133">Transmembrane helix</keyword>
<keyword evidence="3" id="KW-1185">Reference proteome</keyword>